<dbReference type="Pfam" id="PF09863">
    <property type="entry name" value="DUF2090"/>
    <property type="match status" value="1"/>
</dbReference>
<keyword evidence="3" id="KW-1185">Reference proteome</keyword>
<organism evidence="2 3">
    <name type="scientific">Candidimonas humi</name>
    <dbReference type="NCBI Taxonomy" id="683355"/>
    <lineage>
        <taxon>Bacteria</taxon>
        <taxon>Pseudomonadati</taxon>
        <taxon>Pseudomonadota</taxon>
        <taxon>Betaproteobacteria</taxon>
        <taxon>Burkholderiales</taxon>
        <taxon>Alcaligenaceae</taxon>
        <taxon>Candidimonas</taxon>
    </lineage>
</organism>
<proteinExistence type="predicted"/>
<dbReference type="GO" id="GO:0047441">
    <property type="term" value="F:5-dehydro-2-deoxyphosphogluconate aldolase activity"/>
    <property type="evidence" value="ECO:0007669"/>
    <property type="project" value="UniProtKB-EC"/>
</dbReference>
<evidence type="ECO:0000259" key="1">
    <source>
        <dbReference type="Pfam" id="PF09863"/>
    </source>
</evidence>
<keyword evidence="2" id="KW-0456">Lyase</keyword>
<sequence>MNPGYDRPLYLLPFDHRHSYVSGMFGFEPPLSAPQHAEVAASKRLIYDGFRQALGDGVPADRAGILVDEEFGAQVLEDAHASGCVTAVSVEKSGSDEFFFEYGNAFMEHIAKVAPTFAKVLVRYNPEDDEQLNRRQADRLRSLSVACRDAGQRLMFELLVPANAAQLQRCGGDRDAYDRKLRPELMCRAIRSLQDDDVEPDVWKIEGLDSRADCEELVGTAQRGGRRGVGCIVLGRGADEQRVIGWLRTAAAVPGFIGFAVGRTTFWDAVADERKGAITRQQAAGRIAQRYLEWVRVYEQAAQAGAPAGAARARGS</sequence>
<name>A0ABV8P110_9BURK</name>
<evidence type="ECO:0000313" key="3">
    <source>
        <dbReference type="Proteomes" id="UP001595848"/>
    </source>
</evidence>
<protein>
    <submittedName>
        <fullName evidence="2">2-deoxy-5-keto-D-gluconate 6-phosphate aldolase domain-containing protein</fullName>
        <ecNumber evidence="2">4.1.2.29</ecNumber>
    </submittedName>
</protein>
<feature type="domain" description="DUF2090" evidence="1">
    <location>
        <begin position="9"/>
        <end position="301"/>
    </location>
</feature>
<evidence type="ECO:0000313" key="2">
    <source>
        <dbReference type="EMBL" id="MFC4202251.1"/>
    </source>
</evidence>
<dbReference type="EMBL" id="JBHSBV010000005">
    <property type="protein sequence ID" value="MFC4202251.1"/>
    <property type="molecule type" value="Genomic_DNA"/>
</dbReference>
<reference evidence="3" key="1">
    <citation type="journal article" date="2019" name="Int. J. Syst. Evol. Microbiol.">
        <title>The Global Catalogue of Microorganisms (GCM) 10K type strain sequencing project: providing services to taxonomists for standard genome sequencing and annotation.</title>
        <authorList>
            <consortium name="The Broad Institute Genomics Platform"/>
            <consortium name="The Broad Institute Genome Sequencing Center for Infectious Disease"/>
            <person name="Wu L."/>
            <person name="Ma J."/>
        </authorList>
    </citation>
    <scope>NUCLEOTIDE SEQUENCE [LARGE SCALE GENOMIC DNA]</scope>
    <source>
        <strain evidence="3">LMG 24813</strain>
    </source>
</reference>
<accession>A0ABV8P110</accession>
<dbReference type="InterPro" id="IPR018659">
    <property type="entry name" value="DUF2090"/>
</dbReference>
<dbReference type="RefSeq" id="WP_217965756.1">
    <property type="nucleotide sequence ID" value="NZ_JAHTBN010000008.1"/>
</dbReference>
<gene>
    <name evidence="2" type="ORF">ACFOY1_14930</name>
</gene>
<dbReference type="Proteomes" id="UP001595848">
    <property type="component" value="Unassembled WGS sequence"/>
</dbReference>
<dbReference type="EC" id="4.1.2.29" evidence="2"/>
<comment type="caution">
    <text evidence="2">The sequence shown here is derived from an EMBL/GenBank/DDBJ whole genome shotgun (WGS) entry which is preliminary data.</text>
</comment>